<dbReference type="InterPro" id="IPR038156">
    <property type="entry name" value="PCS_N_sf"/>
</dbReference>
<evidence type="ECO:0000256" key="2">
    <source>
        <dbReference type="ARBA" id="ARBA00022539"/>
    </source>
</evidence>
<evidence type="ECO:0000313" key="7">
    <source>
        <dbReference type="EMBL" id="OWM87962.1"/>
    </source>
</evidence>
<dbReference type="InterPro" id="IPR015407">
    <property type="entry name" value="Phytochelatin_synthase_C"/>
</dbReference>
<dbReference type="GO" id="GO:0098849">
    <property type="term" value="P:cellular detoxification of cadmium ion"/>
    <property type="evidence" value="ECO:0007669"/>
    <property type="project" value="TreeGrafter"/>
</dbReference>
<dbReference type="AlphaFoldDB" id="A0A218XUM1"/>
<keyword evidence="3" id="KW-0808">Transferase</keyword>
<dbReference type="EMBL" id="MTKT01000801">
    <property type="protein sequence ID" value="OWM87962.1"/>
    <property type="molecule type" value="Genomic_DNA"/>
</dbReference>
<keyword evidence="4" id="KW-0479">Metal-binding</keyword>
<dbReference type="InterPro" id="IPR007719">
    <property type="entry name" value="PCS_N"/>
</dbReference>
<evidence type="ECO:0000256" key="3">
    <source>
        <dbReference type="ARBA" id="ARBA00022679"/>
    </source>
</evidence>
<dbReference type="InterPro" id="IPR040409">
    <property type="entry name" value="PCS-like"/>
</dbReference>
<dbReference type="GO" id="GO:0010273">
    <property type="term" value="P:detoxification of copper ion"/>
    <property type="evidence" value="ECO:0007669"/>
    <property type="project" value="TreeGrafter"/>
</dbReference>
<reference evidence="10" key="4">
    <citation type="submission" date="2025-04" db="UniProtKB">
        <authorList>
            <consortium name="RefSeq"/>
        </authorList>
    </citation>
    <scope>IDENTIFICATION</scope>
    <source>
        <tissue evidence="10">Leaf</tissue>
    </source>
</reference>
<evidence type="ECO:0000313" key="10">
    <source>
        <dbReference type="RefSeq" id="XP_031382623.1"/>
    </source>
</evidence>
<name>A0A218XUM1_PUNGR</name>
<dbReference type="Gene3D" id="3.90.70.30">
    <property type="entry name" value="Phytochelatin synthase, N-terminal domain"/>
    <property type="match status" value="1"/>
</dbReference>
<dbReference type="FunFam" id="3.90.70.30:FF:000001">
    <property type="entry name" value="Glutathione gamma-glutamylcysteinyltransferase 1"/>
    <property type="match status" value="1"/>
</dbReference>
<reference evidence="9" key="3">
    <citation type="journal article" date="2020" name="Plant Biotechnol. J.">
        <title>The pomegranate (Punica granatum L.) draft genome dissects genetic divergence between soft- and hard-seeded cultivars.</title>
        <authorList>
            <person name="Luo X."/>
            <person name="Li H."/>
            <person name="Wu Z."/>
            <person name="Yao W."/>
            <person name="Zhao P."/>
            <person name="Cao D."/>
            <person name="Yu H."/>
            <person name="Li K."/>
            <person name="Poudel K."/>
            <person name="Zhao D."/>
            <person name="Zhang F."/>
            <person name="Xia X."/>
            <person name="Chen L."/>
            <person name="Wang Q."/>
            <person name="Jing D."/>
            <person name="Cao S."/>
        </authorList>
    </citation>
    <scope>NUCLEOTIDE SEQUENCE [LARGE SCALE GENOMIC DNA]</scope>
</reference>
<accession>A0A218XUM1</accession>
<reference evidence="8" key="1">
    <citation type="journal article" date="2017" name="Plant J.">
        <title>The pomegranate (Punica granatum L.) genome and the genomics of punicalagin biosynthesis.</title>
        <authorList>
            <person name="Qin G."/>
            <person name="Xu C."/>
            <person name="Ming R."/>
            <person name="Tang H."/>
            <person name="Guyot R."/>
            <person name="Kramer E.M."/>
            <person name="Hu Y."/>
            <person name="Yi X."/>
            <person name="Qi Y."/>
            <person name="Xu X."/>
            <person name="Gao Z."/>
            <person name="Pan H."/>
            <person name="Jian J."/>
            <person name="Tian Y."/>
            <person name="Yue Z."/>
            <person name="Xu Y."/>
        </authorList>
    </citation>
    <scope>NUCLEOTIDE SEQUENCE [LARGE SCALE GENOMIC DNA]</scope>
    <source>
        <strain evidence="8">cv. Dabenzi</strain>
    </source>
</reference>
<evidence type="ECO:0000313" key="9">
    <source>
        <dbReference type="Proteomes" id="UP000515151"/>
    </source>
</evidence>
<evidence type="ECO:0000313" key="8">
    <source>
        <dbReference type="Proteomes" id="UP000197138"/>
    </source>
</evidence>
<dbReference type="Pfam" id="PF05023">
    <property type="entry name" value="Phytochelatin"/>
    <property type="match status" value="1"/>
</dbReference>
<dbReference type="EC" id="2.3.2.15" evidence="1"/>
<keyword evidence="5" id="KW-0012">Acyltransferase</keyword>
<dbReference type="RefSeq" id="XP_031382623.1">
    <property type="nucleotide sequence ID" value="XM_031526763.1"/>
</dbReference>
<evidence type="ECO:0000256" key="1">
    <source>
        <dbReference type="ARBA" id="ARBA00012468"/>
    </source>
</evidence>
<dbReference type="GO" id="GO:0016756">
    <property type="term" value="F:glutathione gamma-glutamylcysteinyltransferase activity"/>
    <property type="evidence" value="ECO:0007669"/>
    <property type="project" value="UniProtKB-EC"/>
</dbReference>
<evidence type="ECO:0000259" key="6">
    <source>
        <dbReference type="PROSITE" id="PS51443"/>
    </source>
</evidence>
<dbReference type="GeneID" id="116196848"/>
<dbReference type="GO" id="GO:0046938">
    <property type="term" value="P:phytochelatin biosynthetic process"/>
    <property type="evidence" value="ECO:0007669"/>
    <property type="project" value="InterPro"/>
</dbReference>
<gene>
    <name evidence="10" type="primary">LOC116196848</name>
    <name evidence="7" type="ORF">CDL15_Pgr000379</name>
</gene>
<sequence length="507" mass="55832">MAMAGLYRRVLPSPPAIDFASNEGKKLFIDAIQAGTMEGFYKLISYFQTQSEPAYCGLATLSMVLNALAIDPRRKWKGPWRWFDESMLDCCEPLEKVKAEGISFGKVVCLAQCAGAEVQAFRTSQTTVDQFRQFVKKCSVSDGSHVVSSYHRATFKQTGTGHFSPIGGYHAGSDMVLILDVARFKYPPHWVPLTLLWEAMDTTDEKTGQQRGFMMISRPRRDPGLLYTLSCRNESWNGIAKYLADDVPLLLKFEDVKDIKKVIGIVCASLPSDFEKFIQWVAEVRRAEDGGTSISQEEKGRLAAKDEVLKQVQETGLYKHILDFLSSSACCRRLSSLTDDDNFHKVAASICCQGAEILAGKTGSAGCSCCQETCVKCLKTDDNDNKPVAVLSATVLSGQNEEKVDVLVPPSLVKLGCGVSNGTGSGCIKLQKPAGSNILTALLLALPPETWSGIKNEELLRETHGLVCTENLPPLLQEEILHLRRQLYLLKKCQENKVDEDLSAPSI</sequence>
<reference evidence="7" key="2">
    <citation type="submission" date="2017-06" db="EMBL/GenBank/DDBJ databases">
        <title>The pomegranate genome and the genomics of punicalagin biosynthesis.</title>
        <authorList>
            <person name="Xu C."/>
        </authorList>
    </citation>
    <scope>NUCLEOTIDE SEQUENCE [LARGE SCALE GENOMIC DNA]</scope>
    <source>
        <tissue evidence="7">Fresh leaf</tissue>
    </source>
</reference>
<proteinExistence type="predicted"/>
<dbReference type="PROSITE" id="PS51443">
    <property type="entry name" value="PCS"/>
    <property type="match status" value="1"/>
</dbReference>
<dbReference type="PANTHER" id="PTHR33447">
    <property type="entry name" value="GLUTATHIONE GAMMA-GLUTAMYLCYSTEINYLTRANSFERASE"/>
    <property type="match status" value="1"/>
</dbReference>
<protein>
    <recommendedName>
        <fullName evidence="1">glutathione gamma-glutamylcysteinyltransferase</fullName>
        <ecNumber evidence="1">2.3.2.15</ecNumber>
    </recommendedName>
</protein>
<keyword evidence="2" id="KW-0104">Cadmium</keyword>
<keyword evidence="9" id="KW-1185">Reference proteome</keyword>
<organism evidence="7 8">
    <name type="scientific">Punica granatum</name>
    <name type="common">Pomegranate</name>
    <dbReference type="NCBI Taxonomy" id="22663"/>
    <lineage>
        <taxon>Eukaryota</taxon>
        <taxon>Viridiplantae</taxon>
        <taxon>Streptophyta</taxon>
        <taxon>Embryophyta</taxon>
        <taxon>Tracheophyta</taxon>
        <taxon>Spermatophyta</taxon>
        <taxon>Magnoliopsida</taxon>
        <taxon>eudicotyledons</taxon>
        <taxon>Gunneridae</taxon>
        <taxon>Pentapetalae</taxon>
        <taxon>rosids</taxon>
        <taxon>malvids</taxon>
        <taxon>Myrtales</taxon>
        <taxon>Lythraceae</taxon>
        <taxon>Punica</taxon>
    </lineage>
</organism>
<evidence type="ECO:0000256" key="4">
    <source>
        <dbReference type="ARBA" id="ARBA00022723"/>
    </source>
</evidence>
<evidence type="ECO:0000256" key="5">
    <source>
        <dbReference type="ARBA" id="ARBA00023315"/>
    </source>
</evidence>
<dbReference type="SUPFAM" id="SSF54001">
    <property type="entry name" value="Cysteine proteinases"/>
    <property type="match status" value="1"/>
</dbReference>
<feature type="domain" description="Peptidase C83" evidence="6">
    <location>
        <begin position="1"/>
        <end position="221"/>
    </location>
</feature>
<dbReference type="Proteomes" id="UP000515151">
    <property type="component" value="Chromosome 2"/>
</dbReference>
<dbReference type="Pfam" id="PF09328">
    <property type="entry name" value="Phytochelatin_C"/>
    <property type="match status" value="1"/>
</dbReference>
<dbReference type="OrthoDB" id="448954at2759"/>
<dbReference type="InterPro" id="IPR038765">
    <property type="entry name" value="Papain-like_cys_pep_sf"/>
</dbReference>
<dbReference type="GO" id="GO:0046872">
    <property type="term" value="F:metal ion binding"/>
    <property type="evidence" value="ECO:0007669"/>
    <property type="project" value="UniProtKB-KW"/>
</dbReference>
<dbReference type="PANTHER" id="PTHR33447:SF2">
    <property type="entry name" value="GLUTATHIONE GAMMA-GLUTAMYLCYSTEINYLTRANSFERASE"/>
    <property type="match status" value="1"/>
</dbReference>
<dbReference type="Proteomes" id="UP000197138">
    <property type="component" value="Unassembled WGS sequence"/>
</dbReference>